<evidence type="ECO:0000313" key="3">
    <source>
        <dbReference type="Proteomes" id="UP000276905"/>
    </source>
</evidence>
<keyword evidence="2" id="KW-0547">Nucleotide-binding</keyword>
<evidence type="ECO:0000313" key="2">
    <source>
        <dbReference type="EMBL" id="RSO53681.1"/>
    </source>
</evidence>
<sequence length="585" mass="67150">MSKSKFQIDARLVTLLSQSYSSSEQALKELIDNAWDADADTVFVELPDQAMTNTPLVIHDFGSGMTEHELTHEYLFIASDRRKRRGELTNLFKRKVKGKKGIGKFAGLMIADHMKLETWAKGKCSSFEISSTALSASLELGKLDLSIKVEDCEPKKKGTKITLNNLKQSLHIPNPEKFKSLLIREYGRSEDFKIIINSKTLDIDDLRGKYHDEQLSINNLGVVRLQLTVSSEKSKLKQAGISIRVQGKIIGKPSFFGLDKHESFPSKLLDKIYGEIEADWLSEHVTADWGSFIENSLLLEKLEETIQPILISKIREEYRHDIDLANARLRKKTQDRLALLPEFKRQFADKAIKSILEKYYGEPDSKLEPIVNVLLDSLEKSDYRAILDYINEADKNDISKLAEALSDFGLAELAIIAEQTKTRLKFLDYFEELCDENETLESEVHKSLENNLWILGAQYSIFSSNTTLKKQINKYLEKHYSGDRADKRPDLMLSENYFSQYLLIEFKRPKHPLTFADYQQVTHYRHDFLPYTNKDIKVMLIGGKRSSELTNRGYSEPNVEILVFDEIISTARNQLNWLLKELGSK</sequence>
<accession>A0A3R9QCX7</accession>
<dbReference type="InterPro" id="IPR036890">
    <property type="entry name" value="HATPase_C_sf"/>
</dbReference>
<comment type="caution">
    <text evidence="2">The sequence shown here is derived from an EMBL/GenBank/DDBJ whole genome shotgun (WGS) entry which is preliminary data.</text>
</comment>
<feature type="domain" description="Shedu protein SduA C-terminal" evidence="1">
    <location>
        <begin position="440"/>
        <end position="523"/>
    </location>
</feature>
<organism evidence="2 3">
    <name type="scientific">Acinetobacter lactucae</name>
    <dbReference type="NCBI Taxonomy" id="1785128"/>
    <lineage>
        <taxon>Bacteria</taxon>
        <taxon>Pseudomonadati</taxon>
        <taxon>Pseudomonadota</taxon>
        <taxon>Gammaproteobacteria</taxon>
        <taxon>Moraxellales</taxon>
        <taxon>Moraxellaceae</taxon>
        <taxon>Acinetobacter</taxon>
        <taxon>Acinetobacter calcoaceticus/baumannii complex</taxon>
    </lineage>
</organism>
<keyword evidence="2" id="KW-0067">ATP-binding</keyword>
<evidence type="ECO:0000259" key="1">
    <source>
        <dbReference type="Pfam" id="PF14082"/>
    </source>
</evidence>
<dbReference type="GO" id="GO:0005524">
    <property type="term" value="F:ATP binding"/>
    <property type="evidence" value="ECO:0007669"/>
    <property type="project" value="UniProtKB-KW"/>
</dbReference>
<dbReference type="Proteomes" id="UP000276905">
    <property type="component" value="Unassembled WGS sequence"/>
</dbReference>
<dbReference type="Pfam" id="PF14082">
    <property type="entry name" value="SduA_C"/>
    <property type="match status" value="1"/>
</dbReference>
<protein>
    <submittedName>
        <fullName evidence="2">ATP-binding protein</fullName>
    </submittedName>
</protein>
<dbReference type="Pfam" id="PF13589">
    <property type="entry name" value="HATPase_c_3"/>
    <property type="match status" value="1"/>
</dbReference>
<dbReference type="Gene3D" id="3.30.565.10">
    <property type="entry name" value="Histidine kinase-like ATPase, C-terminal domain"/>
    <property type="match status" value="1"/>
</dbReference>
<proteinExistence type="predicted"/>
<dbReference type="InterPro" id="IPR025359">
    <property type="entry name" value="SduA_C"/>
</dbReference>
<name>A0A3R9QCX7_9GAMM</name>
<dbReference type="AlphaFoldDB" id="A0A3R9QCX7"/>
<dbReference type="RefSeq" id="WP_125699680.1">
    <property type="nucleotide sequence ID" value="NZ_RFES01000012.1"/>
</dbReference>
<dbReference type="EMBL" id="RFES01000012">
    <property type="protein sequence ID" value="RSO53681.1"/>
    <property type="molecule type" value="Genomic_DNA"/>
</dbReference>
<reference evidence="2 3" key="1">
    <citation type="submission" date="2018-10" db="EMBL/GenBank/DDBJ databases">
        <title>GWAS and RNA-Seq identify cryptic mechanisms of antimicrobial resistance in Acinetobacter baumannii.</title>
        <authorList>
            <person name="Sahl J.W."/>
        </authorList>
    </citation>
    <scope>NUCLEOTIDE SEQUENCE [LARGE SCALE GENOMIC DNA]</scope>
    <source>
        <strain evidence="2 3">TG41018</strain>
    </source>
</reference>
<dbReference type="SUPFAM" id="SSF55874">
    <property type="entry name" value="ATPase domain of HSP90 chaperone/DNA topoisomerase II/histidine kinase"/>
    <property type="match status" value="1"/>
</dbReference>
<gene>
    <name evidence="2" type="ORF">EA756_16270</name>
</gene>